<evidence type="ECO:0000313" key="2">
    <source>
        <dbReference type="Proteomes" id="UP000605970"/>
    </source>
</evidence>
<organism evidence="1 2">
    <name type="scientific">Meloidogyne graminicola</name>
    <dbReference type="NCBI Taxonomy" id="189291"/>
    <lineage>
        <taxon>Eukaryota</taxon>
        <taxon>Metazoa</taxon>
        <taxon>Ecdysozoa</taxon>
        <taxon>Nematoda</taxon>
        <taxon>Chromadorea</taxon>
        <taxon>Rhabditida</taxon>
        <taxon>Tylenchina</taxon>
        <taxon>Tylenchomorpha</taxon>
        <taxon>Tylenchoidea</taxon>
        <taxon>Meloidogynidae</taxon>
        <taxon>Meloidogyninae</taxon>
        <taxon>Meloidogyne</taxon>
    </lineage>
</organism>
<sequence>MGLGTPKIPINWVLGSSSSSSELFENKNELITIKNTIDKKLIFFQRKDIIINNDVEQFFNKNNKEEEIKK</sequence>
<dbReference type="EMBL" id="JABEBT010000013">
    <property type="protein sequence ID" value="KAF7638315.1"/>
    <property type="molecule type" value="Genomic_DNA"/>
</dbReference>
<keyword evidence="2" id="KW-1185">Reference proteome</keyword>
<accession>A0A8S9ZYU8</accession>
<reference evidence="1" key="1">
    <citation type="journal article" date="2020" name="Ecol. Evol.">
        <title>Genome structure and content of the rice root-knot nematode (Meloidogyne graminicola).</title>
        <authorList>
            <person name="Phan N.T."/>
            <person name="Danchin E.G.J."/>
            <person name="Klopp C."/>
            <person name="Perfus-Barbeoch L."/>
            <person name="Kozlowski D.K."/>
            <person name="Koutsovoulos G.D."/>
            <person name="Lopez-Roques C."/>
            <person name="Bouchez O."/>
            <person name="Zahm M."/>
            <person name="Besnard G."/>
            <person name="Bellafiore S."/>
        </authorList>
    </citation>
    <scope>NUCLEOTIDE SEQUENCE</scope>
    <source>
        <strain evidence="1">VN-18</strain>
    </source>
</reference>
<dbReference type="AlphaFoldDB" id="A0A8S9ZYU8"/>
<protein>
    <submittedName>
        <fullName evidence="1">Uncharacterized protein</fullName>
    </submittedName>
</protein>
<comment type="caution">
    <text evidence="1">The sequence shown here is derived from an EMBL/GenBank/DDBJ whole genome shotgun (WGS) entry which is preliminary data.</text>
</comment>
<name>A0A8S9ZYU8_9BILA</name>
<proteinExistence type="predicted"/>
<dbReference type="Proteomes" id="UP000605970">
    <property type="component" value="Unassembled WGS sequence"/>
</dbReference>
<evidence type="ECO:0000313" key="1">
    <source>
        <dbReference type="EMBL" id="KAF7638315.1"/>
    </source>
</evidence>
<gene>
    <name evidence="1" type="ORF">Mgra_00002289</name>
</gene>